<gene>
    <name evidence="9" type="ORF">SAMN02745116_01715</name>
</gene>
<proteinExistence type="predicted"/>
<evidence type="ECO:0000256" key="7">
    <source>
        <dbReference type="ARBA" id="ARBA00022842"/>
    </source>
</evidence>
<sequence length="103" mass="12098">MVYTIEEIKEKVKPIAKKYHVKEMYLFGSYARGQADEKSDIDLAVAGDDTNILLDFFFDFIDELEETFCLPVDVIFIENVYNSPTRFENRFAPRFERDKVKVA</sequence>
<keyword evidence="3" id="KW-0548">Nucleotidyltransferase</keyword>
<reference evidence="9 10" key="1">
    <citation type="submission" date="2017-02" db="EMBL/GenBank/DDBJ databases">
        <authorList>
            <person name="Peterson S.W."/>
        </authorList>
    </citation>
    <scope>NUCLEOTIDE SEQUENCE [LARGE SCALE GENOMIC DNA]</scope>
    <source>
        <strain evidence="9 10">ATCC BAA-1030</strain>
    </source>
</reference>
<comment type="cofactor">
    <cofactor evidence="1">
        <name>Mg(2+)</name>
        <dbReference type="ChEBI" id="CHEBI:18420"/>
    </cofactor>
</comment>
<evidence type="ECO:0000256" key="2">
    <source>
        <dbReference type="ARBA" id="ARBA00022679"/>
    </source>
</evidence>
<dbReference type="Gene3D" id="3.30.460.10">
    <property type="entry name" value="Beta Polymerase, domain 2"/>
    <property type="match status" value="1"/>
</dbReference>
<dbReference type="GO" id="GO:0046872">
    <property type="term" value="F:metal ion binding"/>
    <property type="evidence" value="ECO:0007669"/>
    <property type="project" value="UniProtKB-KW"/>
</dbReference>
<keyword evidence="10" id="KW-1185">Reference proteome</keyword>
<dbReference type="AlphaFoldDB" id="A0A1T4P9U9"/>
<dbReference type="GO" id="GO:0016779">
    <property type="term" value="F:nucleotidyltransferase activity"/>
    <property type="evidence" value="ECO:0007669"/>
    <property type="project" value="UniProtKB-KW"/>
</dbReference>
<dbReference type="Pfam" id="PF18765">
    <property type="entry name" value="Polbeta"/>
    <property type="match status" value="1"/>
</dbReference>
<evidence type="ECO:0000313" key="10">
    <source>
        <dbReference type="Proteomes" id="UP000190328"/>
    </source>
</evidence>
<keyword evidence="6" id="KW-0067">ATP-binding</keyword>
<dbReference type="Proteomes" id="UP000190328">
    <property type="component" value="Unassembled WGS sequence"/>
</dbReference>
<organism evidence="9 10">
    <name type="scientific">Pilibacter termitis</name>
    <dbReference type="NCBI Taxonomy" id="263852"/>
    <lineage>
        <taxon>Bacteria</taxon>
        <taxon>Bacillati</taxon>
        <taxon>Bacillota</taxon>
        <taxon>Bacilli</taxon>
        <taxon>Lactobacillales</taxon>
        <taxon>Enterococcaceae</taxon>
        <taxon>Pilibacter</taxon>
    </lineage>
</organism>
<dbReference type="STRING" id="263852.SAMN02745116_01715"/>
<dbReference type="InterPro" id="IPR041633">
    <property type="entry name" value="Polbeta"/>
</dbReference>
<evidence type="ECO:0000256" key="6">
    <source>
        <dbReference type="ARBA" id="ARBA00022840"/>
    </source>
</evidence>
<accession>A0A1T4P9U9</accession>
<dbReference type="GO" id="GO:0005524">
    <property type="term" value="F:ATP binding"/>
    <property type="evidence" value="ECO:0007669"/>
    <property type="project" value="UniProtKB-KW"/>
</dbReference>
<protein>
    <recommendedName>
        <fullName evidence="8">Polymerase beta nucleotidyltransferase domain-containing protein</fullName>
    </recommendedName>
</protein>
<dbReference type="OrthoDB" id="9809668at2"/>
<keyword evidence="2" id="KW-0808">Transferase</keyword>
<evidence type="ECO:0000256" key="5">
    <source>
        <dbReference type="ARBA" id="ARBA00022741"/>
    </source>
</evidence>
<dbReference type="InterPro" id="IPR052038">
    <property type="entry name" value="Type-VII_TA_antitoxin"/>
</dbReference>
<evidence type="ECO:0000313" key="9">
    <source>
        <dbReference type="EMBL" id="SJZ88272.1"/>
    </source>
</evidence>
<evidence type="ECO:0000256" key="4">
    <source>
        <dbReference type="ARBA" id="ARBA00022723"/>
    </source>
</evidence>
<evidence type="ECO:0000256" key="1">
    <source>
        <dbReference type="ARBA" id="ARBA00001946"/>
    </source>
</evidence>
<name>A0A1T4P9U9_9ENTE</name>
<evidence type="ECO:0000259" key="8">
    <source>
        <dbReference type="Pfam" id="PF18765"/>
    </source>
</evidence>
<evidence type="ECO:0000256" key="3">
    <source>
        <dbReference type="ARBA" id="ARBA00022695"/>
    </source>
</evidence>
<keyword evidence="5" id="KW-0547">Nucleotide-binding</keyword>
<dbReference type="PANTHER" id="PTHR33571">
    <property type="entry name" value="SSL8005 PROTEIN"/>
    <property type="match status" value="1"/>
</dbReference>
<dbReference type="EMBL" id="FUXI01000019">
    <property type="protein sequence ID" value="SJZ88272.1"/>
    <property type="molecule type" value="Genomic_DNA"/>
</dbReference>
<dbReference type="InterPro" id="IPR043519">
    <property type="entry name" value="NT_sf"/>
</dbReference>
<keyword evidence="4" id="KW-0479">Metal-binding</keyword>
<dbReference type="RefSeq" id="WP_078807646.1">
    <property type="nucleotide sequence ID" value="NZ_FUXI01000019.1"/>
</dbReference>
<dbReference type="PANTHER" id="PTHR33571:SF14">
    <property type="entry name" value="PROTEIN ADENYLYLTRANSFERASE MJ0435-RELATED"/>
    <property type="match status" value="1"/>
</dbReference>
<dbReference type="SUPFAM" id="SSF81301">
    <property type="entry name" value="Nucleotidyltransferase"/>
    <property type="match status" value="1"/>
</dbReference>
<keyword evidence="7" id="KW-0460">Magnesium</keyword>
<feature type="domain" description="Polymerase beta nucleotidyltransferase" evidence="8">
    <location>
        <begin position="10"/>
        <end position="79"/>
    </location>
</feature>
<dbReference type="CDD" id="cd05403">
    <property type="entry name" value="NT_KNTase_like"/>
    <property type="match status" value="1"/>
</dbReference>